<dbReference type="Proteomes" id="UP000285430">
    <property type="component" value="Unassembled WGS sequence"/>
</dbReference>
<accession>A0A418FM24</accession>
<dbReference type="EMBL" id="QUTH01001047">
    <property type="protein sequence ID" value="RHZ31926.1"/>
    <property type="molecule type" value="Genomic_DNA"/>
</dbReference>
<evidence type="ECO:0000256" key="1">
    <source>
        <dbReference type="SAM" id="MobiDB-lite"/>
    </source>
</evidence>
<proteinExistence type="predicted"/>
<dbReference type="AlphaFoldDB" id="A0A418FM24"/>
<sequence length="177" mass="19352">MAQPYQAFHRLHELGASFEHTPKTVHLDVASAMTGVSRFGEQYPAWTYDYQYLYLKTEGLNDFATVDYVLTADPWHPSKQPCFGTVAFDWLEKDVQGAVMEPPSYKYMYVAGCQDSSVIRRFTTRHQHLNMPQPQKGAGSNKGVHAKGKGKDQDAGKGGNHRGAGAGKAGGAASGGR</sequence>
<gene>
    <name evidence="2" type="ORF">DYB37_001154</name>
</gene>
<comment type="caution">
    <text evidence="2">The sequence shown here is derived from an EMBL/GenBank/DDBJ whole genome shotgun (WGS) entry which is preliminary data.</text>
</comment>
<name>A0A418FM24_APHAT</name>
<dbReference type="VEuPathDB" id="FungiDB:H257_04713"/>
<feature type="compositionally biased region" description="Gly residues" evidence="1">
    <location>
        <begin position="156"/>
        <end position="177"/>
    </location>
</feature>
<feature type="region of interest" description="Disordered" evidence="1">
    <location>
        <begin position="129"/>
        <end position="177"/>
    </location>
</feature>
<evidence type="ECO:0000313" key="2">
    <source>
        <dbReference type="EMBL" id="RHZ31926.1"/>
    </source>
</evidence>
<reference evidence="2 3" key="1">
    <citation type="submission" date="2018-08" db="EMBL/GenBank/DDBJ databases">
        <title>Aphanomyces genome sequencing and annotation.</title>
        <authorList>
            <person name="Minardi D."/>
            <person name="Oidtmann B."/>
            <person name="Van Der Giezen M."/>
            <person name="Studholme D.J."/>
        </authorList>
    </citation>
    <scope>NUCLEOTIDE SEQUENCE [LARGE SCALE GENOMIC DNA]</scope>
    <source>
        <strain evidence="2 3">Da</strain>
    </source>
</reference>
<organism evidence="2 3">
    <name type="scientific">Aphanomyces astaci</name>
    <name type="common">Crayfish plague agent</name>
    <dbReference type="NCBI Taxonomy" id="112090"/>
    <lineage>
        <taxon>Eukaryota</taxon>
        <taxon>Sar</taxon>
        <taxon>Stramenopiles</taxon>
        <taxon>Oomycota</taxon>
        <taxon>Saprolegniomycetes</taxon>
        <taxon>Saprolegniales</taxon>
        <taxon>Verrucalvaceae</taxon>
        <taxon>Aphanomyces</taxon>
    </lineage>
</organism>
<evidence type="ECO:0000313" key="3">
    <source>
        <dbReference type="Proteomes" id="UP000285430"/>
    </source>
</evidence>
<protein>
    <submittedName>
        <fullName evidence="2">Uncharacterized protein</fullName>
    </submittedName>
</protein>